<dbReference type="InterPro" id="IPR001878">
    <property type="entry name" value="Znf_CCHC"/>
</dbReference>
<keyword evidence="13" id="KW-0677">Repeat</keyword>
<evidence type="ECO:0000256" key="16">
    <source>
        <dbReference type="ARBA" id="ARBA00022833"/>
    </source>
</evidence>
<dbReference type="Pfam" id="PF04389">
    <property type="entry name" value="Peptidase_M28"/>
    <property type="match status" value="1"/>
</dbReference>
<evidence type="ECO:0000256" key="12">
    <source>
        <dbReference type="ARBA" id="ARBA00022728"/>
    </source>
</evidence>
<keyword evidence="7" id="KW-0926">Vacuole</keyword>
<feature type="coiled-coil region" evidence="28">
    <location>
        <begin position="250"/>
        <end position="302"/>
    </location>
</feature>
<dbReference type="FunFam" id="3.40.630.10:FF:000057">
    <property type="entry name" value="Vacuolar membrane protease"/>
    <property type="match status" value="1"/>
</dbReference>
<dbReference type="Gene3D" id="3.40.630.10">
    <property type="entry name" value="Zn peptidases"/>
    <property type="match status" value="1"/>
</dbReference>
<keyword evidence="15 27" id="KW-0378">Hydrolase</keyword>
<dbReference type="InterPro" id="IPR032570">
    <property type="entry name" value="SF1-HH"/>
</dbReference>
<feature type="compositionally biased region" description="Basic and acidic residues" evidence="29">
    <location>
        <begin position="1231"/>
        <end position="1245"/>
    </location>
</feature>
<feature type="transmembrane region" description="Helical" evidence="30">
    <location>
        <begin position="1297"/>
        <end position="1315"/>
    </location>
</feature>
<evidence type="ECO:0000256" key="6">
    <source>
        <dbReference type="ARBA" id="ARBA00010918"/>
    </source>
</evidence>
<dbReference type="SMART" id="SM00343">
    <property type="entry name" value="ZnF_C2HC"/>
    <property type="match status" value="2"/>
</dbReference>
<evidence type="ECO:0000256" key="23">
    <source>
        <dbReference type="ARBA" id="ARBA00023242"/>
    </source>
</evidence>
<evidence type="ECO:0000256" key="22">
    <source>
        <dbReference type="ARBA" id="ARBA00023187"/>
    </source>
</evidence>
<keyword evidence="10 30" id="KW-0812">Transmembrane</keyword>
<dbReference type="InterPro" id="IPR036875">
    <property type="entry name" value="Znf_CCHC_sf"/>
</dbReference>
<feature type="region of interest" description="Disordered" evidence="29">
    <location>
        <begin position="535"/>
        <end position="590"/>
    </location>
</feature>
<dbReference type="InterPro" id="IPR036612">
    <property type="entry name" value="KH_dom_type_1_sf"/>
</dbReference>
<dbReference type="GO" id="GO:0003729">
    <property type="term" value="F:mRNA binding"/>
    <property type="evidence" value="ECO:0007669"/>
    <property type="project" value="TreeGrafter"/>
</dbReference>
<keyword evidence="22" id="KW-0508">mRNA splicing</keyword>
<feature type="domain" description="CCHC-type" evidence="31">
    <location>
        <begin position="304"/>
        <end position="319"/>
    </location>
</feature>
<feature type="region of interest" description="Disordered" evidence="29">
    <location>
        <begin position="346"/>
        <end position="456"/>
    </location>
</feature>
<feature type="region of interest" description="Disordered" evidence="29">
    <location>
        <begin position="1"/>
        <end position="76"/>
    </location>
</feature>
<keyword evidence="17 26" id="KW-0694">RNA-binding</keyword>
<dbReference type="GO" id="GO:0006508">
    <property type="term" value="P:proteolysis"/>
    <property type="evidence" value="ECO:0007669"/>
    <property type="project" value="UniProtKB-KW"/>
</dbReference>
<dbReference type="InterPro" id="IPR055256">
    <property type="entry name" value="KH_1_KHDC4/BBP-like"/>
</dbReference>
<dbReference type="SUPFAM" id="SSF53187">
    <property type="entry name" value="Zn-dependent exopeptidases"/>
    <property type="match status" value="1"/>
</dbReference>
<dbReference type="Proteomes" id="UP000070501">
    <property type="component" value="Unassembled WGS sequence"/>
</dbReference>
<evidence type="ECO:0000259" key="31">
    <source>
        <dbReference type="PROSITE" id="PS50158"/>
    </source>
</evidence>
<evidence type="ECO:0000256" key="18">
    <source>
        <dbReference type="ARBA" id="ARBA00022989"/>
    </source>
</evidence>
<evidence type="ECO:0000256" key="7">
    <source>
        <dbReference type="ARBA" id="ARBA00022554"/>
    </source>
</evidence>
<evidence type="ECO:0000256" key="13">
    <source>
        <dbReference type="ARBA" id="ARBA00022737"/>
    </source>
</evidence>
<dbReference type="Gene3D" id="3.30.1370.10">
    <property type="entry name" value="K Homology domain, type 1"/>
    <property type="match status" value="1"/>
</dbReference>
<evidence type="ECO:0000256" key="30">
    <source>
        <dbReference type="SAM" id="Phobius"/>
    </source>
</evidence>
<evidence type="ECO:0000256" key="1">
    <source>
        <dbReference type="ARBA" id="ARBA00001947"/>
    </source>
</evidence>
<proteinExistence type="inferred from homology"/>
<evidence type="ECO:0000313" key="33">
    <source>
        <dbReference type="Proteomes" id="UP000070501"/>
    </source>
</evidence>
<evidence type="ECO:0000256" key="2">
    <source>
        <dbReference type="ARBA" id="ARBA00003273"/>
    </source>
</evidence>
<dbReference type="Gene3D" id="6.10.140.1790">
    <property type="match status" value="1"/>
</dbReference>
<dbReference type="EC" id="3.4.-.-" evidence="27"/>
<dbReference type="SUPFAM" id="SSF57756">
    <property type="entry name" value="Retrovirus zinc finger-like domains"/>
    <property type="match status" value="1"/>
</dbReference>
<dbReference type="InterPro" id="IPR007484">
    <property type="entry name" value="Peptidase_M28"/>
</dbReference>
<organism evidence="32 33">
    <name type="scientific">Microdochium bolleyi</name>
    <dbReference type="NCBI Taxonomy" id="196109"/>
    <lineage>
        <taxon>Eukaryota</taxon>
        <taxon>Fungi</taxon>
        <taxon>Dikarya</taxon>
        <taxon>Ascomycota</taxon>
        <taxon>Pezizomycotina</taxon>
        <taxon>Sordariomycetes</taxon>
        <taxon>Xylariomycetidae</taxon>
        <taxon>Xylariales</taxon>
        <taxon>Microdochiaceae</taxon>
        <taxon>Microdochium</taxon>
    </lineage>
</organism>
<feature type="transmembrane region" description="Helical" evidence="30">
    <location>
        <begin position="1070"/>
        <end position="1091"/>
    </location>
</feature>
<evidence type="ECO:0000313" key="32">
    <source>
        <dbReference type="EMBL" id="KXJ92719.1"/>
    </source>
</evidence>
<keyword evidence="21" id="KW-0325">Glycoprotein</keyword>
<dbReference type="Pfam" id="PF00098">
    <property type="entry name" value="zf-CCHC"/>
    <property type="match status" value="2"/>
</dbReference>
<name>A0A136J6G5_9PEZI</name>
<dbReference type="GO" id="GO:0005829">
    <property type="term" value="C:cytosol"/>
    <property type="evidence" value="ECO:0007669"/>
    <property type="project" value="UniProtKB-ARBA"/>
</dbReference>
<evidence type="ECO:0000256" key="14">
    <source>
        <dbReference type="ARBA" id="ARBA00022771"/>
    </source>
</evidence>
<keyword evidence="9 27" id="KW-0645">Protease</keyword>
<dbReference type="PANTHER" id="PTHR11208">
    <property type="entry name" value="RNA-BINDING PROTEIN RELATED"/>
    <property type="match status" value="1"/>
</dbReference>
<protein>
    <recommendedName>
        <fullName evidence="27">Peptide hydrolase</fullName>
        <ecNumber evidence="27">3.4.-.-</ecNumber>
    </recommendedName>
</protein>
<dbReference type="InterPro" id="IPR053975">
    <property type="entry name" value="PFF1_C"/>
</dbReference>
<evidence type="ECO:0000256" key="29">
    <source>
        <dbReference type="SAM" id="MobiDB-lite"/>
    </source>
</evidence>
<evidence type="ECO:0000256" key="20">
    <source>
        <dbReference type="ARBA" id="ARBA00023136"/>
    </source>
</evidence>
<dbReference type="PANTHER" id="PTHR11208:SF45">
    <property type="entry name" value="SPLICING FACTOR 1"/>
    <property type="match status" value="1"/>
</dbReference>
<keyword evidence="14 25" id="KW-0863">Zinc-finger</keyword>
<dbReference type="Pfam" id="PF22251">
    <property type="entry name" value="PFF1_TM"/>
    <property type="match status" value="1"/>
</dbReference>
<dbReference type="InterPro" id="IPR053976">
    <property type="entry name" value="PFF1_TM"/>
</dbReference>
<comment type="similarity">
    <text evidence="5">Belongs to the BBP/SF1 family.</text>
</comment>
<dbReference type="GO" id="GO:0000398">
    <property type="term" value="P:mRNA splicing, via spliceosome"/>
    <property type="evidence" value="ECO:0007669"/>
    <property type="project" value="UniProtKB-ARBA"/>
</dbReference>
<dbReference type="FunFam" id="4.10.60.10:FF:000030">
    <property type="entry name" value="Branchpoint-bridging protein"/>
    <property type="match status" value="1"/>
</dbReference>
<keyword evidence="18 30" id="KW-1133">Transmembrane helix</keyword>
<dbReference type="GO" id="GO:0008270">
    <property type="term" value="F:zinc ion binding"/>
    <property type="evidence" value="ECO:0007669"/>
    <property type="project" value="UniProtKB-KW"/>
</dbReference>
<feature type="domain" description="CCHC-type" evidence="31">
    <location>
        <begin position="329"/>
        <end position="344"/>
    </location>
</feature>
<feature type="transmembrane region" description="Helical" evidence="30">
    <location>
        <begin position="1039"/>
        <end position="1058"/>
    </location>
</feature>
<feature type="compositionally biased region" description="Basic and acidic residues" evidence="29">
    <location>
        <begin position="29"/>
        <end position="54"/>
    </location>
</feature>
<keyword evidence="12" id="KW-0747">Spliceosome</keyword>
<dbReference type="InterPro" id="IPR047086">
    <property type="entry name" value="SF1-HH_sf"/>
</dbReference>
<evidence type="ECO:0000256" key="11">
    <source>
        <dbReference type="ARBA" id="ARBA00022723"/>
    </source>
</evidence>
<evidence type="ECO:0000256" key="4">
    <source>
        <dbReference type="ARBA" id="ARBA00004128"/>
    </source>
</evidence>
<sequence length="1568" mass="170381">MSWRNQGITGSNNIPLGNRRRFGGDEPAAEEKPASNFGGEDRDLKRGRSPEPRTESSGPRQRKKRNRWGDASENKAAGLMGLPTAIMANMTSEQLEAYTLHLRIEEISQKLRINDVVPADGDRSPSPPPQYDNHGRRVNTREYRYRKRLEDERHKLIEKAMKTIPNYHPPQDYRRPTKTQEKVYVPVNDYPEINFIGLLIGPRGNTLKKMETESGAKIAIRGKGSVKEGKGRSDAAHASNQEEDLHCLIMADTEDKVNKAKKLIHNVIETAASIPEGQNELKRNQLRELAALNGTLRDDENQACQNCGNIGHRKYDCPERQNFTANIICRVCGNAGHMARDCPDRQKGASWRNDGPPRTAGRIGAGDDADREYDQFMQELGGGSGGPPARIEAGPASSNANGEREAKPWQRGPTGAAAPWRSRGRDNDQGHGGDQTNEGGGGGGPAPWRNRGGNDSYGGGGGYNNYNGGRDSGNNGASAGAAPWNQAPPAQPAYPSYPGYGNYGGYAAPPGMGAPPGLPGAPGLGAPPGLPGSMAGMMPPGYGAVPPPPPPPADGAPPPPPSDQPPPPPPPVVRRKRASTVDTTYAPGEPLLTPAGTMGAYNPIGFRPFQVSFWTTVVYIAILVPLIFVHETVPTPPADPVAYAGLNLTKAWSDLLTLTQAYHPYNSRENDKLHNWLLLELEAIQKKNGAANSDFVIFDDMVSNVTAYQRTAGSTTGTATYFEGTNIIVYIRGKDDPQGQWWDQAKAADIKTIGKGGVLINAHYDSVSTGFGATDDGMGCATVLSMVDYFSHPENQPQRGIVALLNNNEEDWLWGAQAFGNHPMMPFCHTFLNLEGAGAGGRATIFRTTDAQVTSAYKSVRHPFGTVISSDAFGLGVIRSGTDFSIFVDSYGLRGLDMAFYRPRARYHTNQDDARHASRASLWHMMSNALDTMKSLSGDTGDTFIGGRADGDTTKVDNGQGTTGVWFDIFGRAFAVFDLKSFFAWSLTLLIAGPVILLITTYLIARSDKYYFFSSRILAYEGSVPDPIKLGGRKGIIRFPFALIVASALTVGSAYLLAKINPMVVYSNEYTVWAMMLSLFYFAFWTIMAGANFARPSALSRGYAIIWIYSISWLLLVVNTVFEDRYAIAGGYVFVFLNSAAFLAVLLALLEQYGLPTKLMWALQSHPDHHVSDDHLNSVPHRDGPSGDANGNQDDGESGEATETTPLVGSNNNGQHQTTFGGGYRQRHAAAAHDDEHAAAGKGPYEHEQSWSADLPSWLWSLQFLLLCPFLLVIVGQSGLLIVSSVSQTGVDGSSTLVPYLMTAFFSILLILPVTPFTHRISHHVPLVLLLVFVATLIFNLIVFPFSEDSRAKIYFQQNINLDTGFTEVTYSGVREYVDLVLDELPSAMGKQRNYTSSSRSGLTTCAYDGSDVLPSVVPGSSNNNKNIAEWIAFNITRAAGDSKARFVVDAKETKSCLINFDKQLSGFRIHGANKPDERFGAVPEDGVNSIGLYRRDWGTPWEVDVRWDSDNGEGSTGMDGQIVCYWADVNTPGTIPAYDEGLQYAPVWAALTKFGKGLVVGSKAFKA</sequence>
<feature type="transmembrane region" description="Helical" evidence="30">
    <location>
        <begin position="982"/>
        <end position="1005"/>
    </location>
</feature>
<dbReference type="PROSITE" id="PS50084">
    <property type="entry name" value="KH_TYPE_1"/>
    <property type="match status" value="1"/>
</dbReference>
<comment type="similarity">
    <text evidence="6 27">Belongs to the peptidase M28 family.</text>
</comment>
<feature type="compositionally biased region" description="Gly residues" evidence="29">
    <location>
        <begin position="432"/>
        <end position="445"/>
    </location>
</feature>
<keyword evidence="16 27" id="KW-0862">Zinc</keyword>
<evidence type="ECO:0000256" key="8">
    <source>
        <dbReference type="ARBA" id="ARBA00022664"/>
    </source>
</evidence>
<evidence type="ECO:0000256" key="5">
    <source>
        <dbReference type="ARBA" id="ARBA00010382"/>
    </source>
</evidence>
<feature type="transmembrane region" description="Helical" evidence="30">
    <location>
        <begin position="1103"/>
        <end position="1122"/>
    </location>
</feature>
<keyword evidence="19" id="KW-0482">Metalloprotease</keyword>
<dbReference type="CDD" id="cd02395">
    <property type="entry name" value="KH-I_BBP"/>
    <property type="match status" value="1"/>
</dbReference>
<evidence type="ECO:0000256" key="28">
    <source>
        <dbReference type="SAM" id="Coils"/>
    </source>
</evidence>
<feature type="transmembrane region" description="Helical" evidence="30">
    <location>
        <begin position="1327"/>
        <end position="1346"/>
    </location>
</feature>
<reference evidence="33" key="1">
    <citation type="submission" date="2016-02" db="EMBL/GenBank/DDBJ databases">
        <title>Draft genome sequence of Microdochium bolleyi, a fungal endophyte of beachgrass.</title>
        <authorList>
            <consortium name="DOE Joint Genome Institute"/>
            <person name="David A.S."/>
            <person name="May G."/>
            <person name="Haridas S."/>
            <person name="Lim J."/>
            <person name="Wang M."/>
            <person name="Labutti K."/>
            <person name="Lipzen A."/>
            <person name="Barry K."/>
            <person name="Grigoriev I.V."/>
        </authorList>
    </citation>
    <scope>NUCLEOTIDE SEQUENCE [LARGE SCALE GENOMIC DNA]</scope>
    <source>
        <strain evidence="33">J235TASD1</strain>
    </source>
</reference>
<evidence type="ECO:0000256" key="25">
    <source>
        <dbReference type="PROSITE-ProRule" id="PRU00047"/>
    </source>
</evidence>
<feature type="compositionally biased region" description="Low complexity" evidence="29">
    <location>
        <begin position="535"/>
        <end position="544"/>
    </location>
</feature>
<dbReference type="EMBL" id="KQ964248">
    <property type="protein sequence ID" value="KXJ92719.1"/>
    <property type="molecule type" value="Genomic_DNA"/>
</dbReference>
<feature type="region of interest" description="Disordered" evidence="29">
    <location>
        <begin position="1172"/>
        <end position="1245"/>
    </location>
</feature>
<dbReference type="SUPFAM" id="SSF54791">
    <property type="entry name" value="Eukaryotic type KH-domain (KH-domain type I)"/>
    <property type="match status" value="1"/>
</dbReference>
<accession>A0A136J6G5</accession>
<comment type="cofactor">
    <cofactor evidence="1">
        <name>Zn(2+)</name>
        <dbReference type="ChEBI" id="CHEBI:29105"/>
    </cofactor>
</comment>
<feature type="compositionally biased region" description="Polar residues" evidence="29">
    <location>
        <begin position="1"/>
        <end position="15"/>
    </location>
</feature>
<dbReference type="InterPro" id="IPR048024">
    <property type="entry name" value="Fxna-like_M28_dom"/>
</dbReference>
<keyword evidence="20 30" id="KW-0472">Membrane</keyword>
<dbReference type="Pfam" id="PF22250">
    <property type="entry name" value="PFF1_C"/>
    <property type="match status" value="1"/>
</dbReference>
<evidence type="ECO:0000256" key="21">
    <source>
        <dbReference type="ARBA" id="ARBA00023180"/>
    </source>
</evidence>
<dbReference type="FunCoup" id="A0A136J6G5">
    <property type="interactions" value="6"/>
</dbReference>
<comment type="subcellular location">
    <subcellularLocation>
        <location evidence="3">Nucleus</location>
    </subcellularLocation>
    <subcellularLocation>
        <location evidence="4">Vacuole membrane</location>
        <topology evidence="4">Multi-pass membrane protein</topology>
    </subcellularLocation>
</comment>
<keyword evidence="8" id="KW-0507">mRNA processing</keyword>
<keyword evidence="28" id="KW-0175">Coiled coil</keyword>
<comment type="function">
    <text evidence="2">May be involved in vacuolar sorting and osmoregulation.</text>
</comment>
<dbReference type="InterPro" id="IPR045071">
    <property type="entry name" value="BBP-like"/>
</dbReference>
<dbReference type="GO" id="GO:0048024">
    <property type="term" value="P:regulation of mRNA splicing, via spliceosome"/>
    <property type="evidence" value="ECO:0007669"/>
    <property type="project" value="TreeGrafter"/>
</dbReference>
<dbReference type="GO" id="GO:0000243">
    <property type="term" value="C:commitment complex"/>
    <property type="evidence" value="ECO:0007669"/>
    <property type="project" value="UniProtKB-ARBA"/>
</dbReference>
<keyword evidence="23" id="KW-0539">Nucleus</keyword>
<dbReference type="PROSITE" id="PS50158">
    <property type="entry name" value="ZF_CCHC"/>
    <property type="match status" value="2"/>
</dbReference>
<keyword evidence="11 27" id="KW-0479">Metal-binding</keyword>
<evidence type="ECO:0000256" key="3">
    <source>
        <dbReference type="ARBA" id="ARBA00004123"/>
    </source>
</evidence>
<dbReference type="FunFam" id="3.30.1370.10:FF:000024">
    <property type="entry name" value="Branchpoint-bridging protein-like protein"/>
    <property type="match status" value="1"/>
</dbReference>
<evidence type="ECO:0000256" key="15">
    <source>
        <dbReference type="ARBA" id="ARBA00022801"/>
    </source>
</evidence>
<dbReference type="SMART" id="SM00322">
    <property type="entry name" value="KH"/>
    <property type="match status" value="1"/>
</dbReference>
<dbReference type="CDD" id="cd03875">
    <property type="entry name" value="M28_Fxna_like"/>
    <property type="match status" value="1"/>
</dbReference>
<dbReference type="Gene3D" id="4.10.60.10">
    <property type="entry name" value="Zinc finger, CCHC-type"/>
    <property type="match status" value="1"/>
</dbReference>
<evidence type="ECO:0000256" key="24">
    <source>
        <dbReference type="ARBA" id="ARBA00053279"/>
    </source>
</evidence>
<dbReference type="GO" id="GO:0008237">
    <property type="term" value="F:metallopeptidase activity"/>
    <property type="evidence" value="ECO:0007669"/>
    <property type="project" value="UniProtKB-KW"/>
</dbReference>
<gene>
    <name evidence="32" type="ORF">Micbo1qcDRAFT_145784</name>
</gene>
<feature type="transmembrane region" description="Helical" evidence="30">
    <location>
        <begin position="1128"/>
        <end position="1150"/>
    </location>
</feature>
<dbReference type="InParanoid" id="A0A136J6G5"/>
<feature type="compositionally biased region" description="Basic and acidic residues" evidence="29">
    <location>
        <begin position="1172"/>
        <end position="1185"/>
    </location>
</feature>
<evidence type="ECO:0000256" key="9">
    <source>
        <dbReference type="ARBA" id="ARBA00022670"/>
    </source>
</evidence>
<dbReference type="InterPro" id="IPR004087">
    <property type="entry name" value="KH_dom"/>
</dbReference>
<feature type="compositionally biased region" description="Polar residues" evidence="29">
    <location>
        <begin position="1201"/>
        <end position="1219"/>
    </location>
</feature>
<dbReference type="GO" id="GO:0005774">
    <property type="term" value="C:vacuolar membrane"/>
    <property type="evidence" value="ECO:0007669"/>
    <property type="project" value="UniProtKB-SubCell"/>
</dbReference>
<feature type="compositionally biased region" description="Pro residues" evidence="29">
    <location>
        <begin position="545"/>
        <end position="572"/>
    </location>
</feature>
<feature type="transmembrane region" description="Helical" evidence="30">
    <location>
        <begin position="1264"/>
        <end position="1285"/>
    </location>
</feature>
<dbReference type="OrthoDB" id="76293at2759"/>
<dbReference type="Pfam" id="PF22675">
    <property type="entry name" value="KH-I_KHDC4-BBP"/>
    <property type="match status" value="1"/>
</dbReference>
<dbReference type="STRING" id="196109.A0A136J6G5"/>
<evidence type="ECO:0000256" key="17">
    <source>
        <dbReference type="ARBA" id="ARBA00022884"/>
    </source>
</evidence>
<dbReference type="Pfam" id="PF16275">
    <property type="entry name" value="SF1-HH"/>
    <property type="match status" value="1"/>
</dbReference>
<evidence type="ECO:0000256" key="19">
    <source>
        <dbReference type="ARBA" id="ARBA00023049"/>
    </source>
</evidence>
<evidence type="ECO:0000256" key="26">
    <source>
        <dbReference type="PROSITE-ProRule" id="PRU00117"/>
    </source>
</evidence>
<evidence type="ECO:0000256" key="27">
    <source>
        <dbReference type="RuleBase" id="RU361240"/>
    </source>
</evidence>
<keyword evidence="33" id="KW-1185">Reference proteome</keyword>
<comment type="function">
    <text evidence="24">Necessary for the splicing of pre-mRNA. Has a role in the recognition of the branch site (5'-UACUAAC-3'), the pyrimidine tract and the 3'-splice site at the 3'-end of introns.</text>
</comment>
<evidence type="ECO:0000256" key="10">
    <source>
        <dbReference type="ARBA" id="ARBA00022692"/>
    </source>
</evidence>